<keyword evidence="1" id="KW-0732">Signal</keyword>
<keyword evidence="4" id="KW-1185">Reference proteome</keyword>
<dbReference type="Gene3D" id="1.10.10.10">
    <property type="entry name" value="Winged helix-like DNA-binding domain superfamily/Winged helix DNA-binding domain"/>
    <property type="match status" value="2"/>
</dbReference>
<dbReference type="InterPro" id="IPR011434">
    <property type="entry name" value="Ltp-like_HTH"/>
</dbReference>
<gene>
    <name evidence="3" type="ORF">HH308_16405</name>
</gene>
<reference evidence="3 4" key="1">
    <citation type="submission" date="2020-04" db="EMBL/GenBank/DDBJ databases">
        <title>Gordonia sp. nov. TBRC 11910.</title>
        <authorList>
            <person name="Suriyachadkun C."/>
        </authorList>
    </citation>
    <scope>NUCLEOTIDE SEQUENCE [LARGE SCALE GENOMIC DNA]</scope>
    <source>
        <strain evidence="3 4">TBRC 11910</strain>
    </source>
</reference>
<feature type="domain" description="Putative host cell surface-exposed lipoprotein Ltp-like HTH region" evidence="2">
    <location>
        <begin position="60"/>
        <end position="100"/>
    </location>
</feature>
<dbReference type="RefSeq" id="WP_170195304.1">
    <property type="nucleotide sequence ID" value="NZ_JABBNB010000017.1"/>
</dbReference>
<feature type="signal peptide" evidence="1">
    <location>
        <begin position="1"/>
        <end position="29"/>
    </location>
</feature>
<feature type="domain" description="Putative host cell surface-exposed lipoprotein Ltp-like HTH region" evidence="2">
    <location>
        <begin position="103"/>
        <end position="145"/>
    </location>
</feature>
<evidence type="ECO:0000259" key="2">
    <source>
        <dbReference type="Pfam" id="PF07553"/>
    </source>
</evidence>
<protein>
    <recommendedName>
        <fullName evidence="2">Putative host cell surface-exposed lipoprotein Ltp-like HTH region domain-containing protein</fullName>
    </recommendedName>
</protein>
<evidence type="ECO:0000256" key="1">
    <source>
        <dbReference type="SAM" id="SignalP"/>
    </source>
</evidence>
<comment type="caution">
    <text evidence="3">The sequence shown here is derived from an EMBL/GenBank/DDBJ whole genome shotgun (WGS) entry which is preliminary data.</text>
</comment>
<dbReference type="EMBL" id="JABBNB010000017">
    <property type="protein sequence ID" value="NMO02795.1"/>
    <property type="molecule type" value="Genomic_DNA"/>
</dbReference>
<evidence type="ECO:0000313" key="3">
    <source>
        <dbReference type="EMBL" id="NMO02795.1"/>
    </source>
</evidence>
<dbReference type="InterPro" id="IPR036388">
    <property type="entry name" value="WH-like_DNA-bd_sf"/>
</dbReference>
<evidence type="ECO:0000313" key="4">
    <source>
        <dbReference type="Proteomes" id="UP000550729"/>
    </source>
</evidence>
<sequence length="149" mass="15711">MNAHSRRFTAAVSTITAALAIGAAGQAAAHPSTSSPNPLQGIISATQGLRVTAATPSQLNAIGSARSYLDTSSFSRKGLIEQLEYEKFSYDDAVYAVDHITVNWNEQAAKSAKTYLQTSSFSRSGLIDQLEYEGFTATQAEYGVAAAGL</sequence>
<feature type="chain" id="PRO_5032685618" description="Putative host cell surface-exposed lipoprotein Ltp-like HTH region domain-containing protein" evidence="1">
    <location>
        <begin position="30"/>
        <end position="149"/>
    </location>
</feature>
<dbReference type="Proteomes" id="UP000550729">
    <property type="component" value="Unassembled WGS sequence"/>
</dbReference>
<organism evidence="3 4">
    <name type="scientific">Gordonia asplenii</name>
    <dbReference type="NCBI Taxonomy" id="2725283"/>
    <lineage>
        <taxon>Bacteria</taxon>
        <taxon>Bacillati</taxon>
        <taxon>Actinomycetota</taxon>
        <taxon>Actinomycetes</taxon>
        <taxon>Mycobacteriales</taxon>
        <taxon>Gordoniaceae</taxon>
        <taxon>Gordonia</taxon>
    </lineage>
</organism>
<dbReference type="AlphaFoldDB" id="A0A848L144"/>
<dbReference type="Pfam" id="PF07553">
    <property type="entry name" value="Lipoprotein_Ltp"/>
    <property type="match status" value="2"/>
</dbReference>
<name>A0A848L144_9ACTN</name>
<accession>A0A848L144</accession>
<proteinExistence type="predicted"/>